<organism evidence="3">
    <name type="scientific">hydrothermal vent metagenome</name>
    <dbReference type="NCBI Taxonomy" id="652676"/>
    <lineage>
        <taxon>unclassified sequences</taxon>
        <taxon>metagenomes</taxon>
        <taxon>ecological metagenomes</taxon>
    </lineage>
</organism>
<protein>
    <recommendedName>
        <fullName evidence="4">DUF2802 domain-containing protein</fullName>
    </recommendedName>
</protein>
<gene>
    <name evidence="3" type="ORF">MNBD_NITROSPINAE04-2552</name>
</gene>
<evidence type="ECO:0000313" key="3">
    <source>
        <dbReference type="EMBL" id="VAX20631.1"/>
    </source>
</evidence>
<keyword evidence="1" id="KW-0175">Coiled coil</keyword>
<evidence type="ECO:0000256" key="2">
    <source>
        <dbReference type="SAM" id="Phobius"/>
    </source>
</evidence>
<feature type="transmembrane region" description="Helical" evidence="2">
    <location>
        <begin position="6"/>
        <end position="24"/>
    </location>
</feature>
<evidence type="ECO:0008006" key="4">
    <source>
        <dbReference type="Google" id="ProtNLM"/>
    </source>
</evidence>
<keyword evidence="2" id="KW-0812">Transmembrane</keyword>
<accession>A0A3B1C1M4</accession>
<sequence length="137" mass="15102">MDSWTLFQLAVDIVLFAIVIVYILKDNSPSITAQNPEDTANSENRVDAEQLESLMDELARLVMRAEKAAQRIENGLKQETETLKSSAALNKQAQGKPGHDAYENAARLIKKGFSDDEIGKRVGLPASEISLIRNMAT</sequence>
<dbReference type="EMBL" id="UOGA01000181">
    <property type="protein sequence ID" value="VAX20631.1"/>
    <property type="molecule type" value="Genomic_DNA"/>
</dbReference>
<proteinExistence type="predicted"/>
<feature type="coiled-coil region" evidence="1">
    <location>
        <begin position="48"/>
        <end position="82"/>
    </location>
</feature>
<dbReference type="Pfam" id="PF10975">
    <property type="entry name" value="DUF2802"/>
    <property type="match status" value="1"/>
</dbReference>
<name>A0A3B1C1M4_9ZZZZ</name>
<dbReference type="AlphaFoldDB" id="A0A3B1C1M4"/>
<keyword evidence="2" id="KW-1133">Transmembrane helix</keyword>
<evidence type="ECO:0000256" key="1">
    <source>
        <dbReference type="SAM" id="Coils"/>
    </source>
</evidence>
<dbReference type="InterPro" id="IPR021244">
    <property type="entry name" value="DUF2802"/>
</dbReference>
<reference evidence="3" key="1">
    <citation type="submission" date="2018-06" db="EMBL/GenBank/DDBJ databases">
        <authorList>
            <person name="Zhirakovskaya E."/>
        </authorList>
    </citation>
    <scope>NUCLEOTIDE SEQUENCE</scope>
</reference>
<keyword evidence="2" id="KW-0472">Membrane</keyword>